<dbReference type="GO" id="GO:0003677">
    <property type="term" value="F:DNA binding"/>
    <property type="evidence" value="ECO:0007669"/>
    <property type="project" value="UniProtKB-KW"/>
</dbReference>
<dbReference type="InterPro" id="IPR026564">
    <property type="entry name" value="Transcrip_reg_TACO1-like_dom3"/>
</dbReference>
<name>A0A0M0JHH5_9EUKA</name>
<dbReference type="PANTHER" id="PTHR12532:SF0">
    <property type="entry name" value="TRANSLATIONAL ACTIVATOR OF CYTOCHROME C OXIDASE 1"/>
    <property type="match status" value="1"/>
</dbReference>
<dbReference type="SUPFAM" id="SSF75625">
    <property type="entry name" value="YebC-like"/>
    <property type="match status" value="1"/>
</dbReference>
<evidence type="ECO:0000313" key="2">
    <source>
        <dbReference type="EMBL" id="KOO25693.1"/>
    </source>
</evidence>
<proteinExistence type="predicted"/>
<dbReference type="InterPro" id="IPR029072">
    <property type="entry name" value="YebC-like"/>
</dbReference>
<organism evidence="2 3">
    <name type="scientific">Chrysochromulina tobinii</name>
    <dbReference type="NCBI Taxonomy" id="1460289"/>
    <lineage>
        <taxon>Eukaryota</taxon>
        <taxon>Haptista</taxon>
        <taxon>Haptophyta</taxon>
        <taxon>Prymnesiophyceae</taxon>
        <taxon>Prymnesiales</taxon>
        <taxon>Chrysochromulinaceae</taxon>
        <taxon>Chrysochromulina</taxon>
    </lineage>
</organism>
<dbReference type="AlphaFoldDB" id="A0A0M0JHH5"/>
<dbReference type="Gene3D" id="3.30.70.980">
    <property type="match status" value="2"/>
</dbReference>
<keyword evidence="2" id="KW-0238">DNA-binding</keyword>
<accession>A0A0M0JHH5</accession>
<dbReference type="PANTHER" id="PTHR12532">
    <property type="entry name" value="TRANSLATIONAL ACTIVATOR OF CYTOCHROME C OXIDASE 1"/>
    <property type="match status" value="1"/>
</dbReference>
<feature type="domain" description="TACO1/YebC-like second and third" evidence="1">
    <location>
        <begin position="72"/>
        <end position="223"/>
    </location>
</feature>
<dbReference type="OrthoDB" id="2017544at2759"/>
<protein>
    <submittedName>
        <fullName evidence="2">Family DNA-binding regulatory protein</fullName>
    </submittedName>
</protein>
<sequence>MRNKATPSAAKVKADRLRNAISTKFVKLIRVAHRDGDETRLETFVKEAHKAGVSKAVTDRALDRMRNSAGLLEEMLYEGTLPGGICCIIEALTDKKSRTAQDLRHVLSEGGGALGASGVAMWAFERKAFLEYEELDAARRDALIEHAMDLEVDDVEVKDMKEEGAADGAESVRVWVAASKLTSLRAALSGYTLINEQRCFVPTSAVELDAEAREAHDQVVESLLASR</sequence>
<evidence type="ECO:0000259" key="1">
    <source>
        <dbReference type="Pfam" id="PF01709"/>
    </source>
</evidence>
<dbReference type="InterPro" id="IPR048300">
    <property type="entry name" value="TACO1_YebC-like_2nd/3rd_dom"/>
</dbReference>
<dbReference type="EMBL" id="JWZX01002941">
    <property type="protein sequence ID" value="KOO25693.1"/>
    <property type="molecule type" value="Genomic_DNA"/>
</dbReference>
<reference evidence="3" key="1">
    <citation type="journal article" date="2015" name="PLoS Genet.">
        <title>Genome Sequence and Transcriptome Analyses of Chrysochromulina tobin: Metabolic Tools for Enhanced Algal Fitness in the Prominent Order Prymnesiales (Haptophyceae).</title>
        <authorList>
            <person name="Hovde B.T."/>
            <person name="Deodato C.R."/>
            <person name="Hunsperger H.M."/>
            <person name="Ryken S.A."/>
            <person name="Yost W."/>
            <person name="Jha R.K."/>
            <person name="Patterson J."/>
            <person name="Monnat R.J. Jr."/>
            <person name="Barlow S.B."/>
            <person name="Starkenburg S.R."/>
            <person name="Cattolico R.A."/>
        </authorList>
    </citation>
    <scope>NUCLEOTIDE SEQUENCE</scope>
    <source>
        <strain evidence="3">CCMP291</strain>
    </source>
</reference>
<comment type="caution">
    <text evidence="2">The sequence shown here is derived from an EMBL/GenBank/DDBJ whole genome shotgun (WGS) entry which is preliminary data.</text>
</comment>
<dbReference type="Proteomes" id="UP000037460">
    <property type="component" value="Unassembled WGS sequence"/>
</dbReference>
<gene>
    <name evidence="2" type="ORF">Ctob_012376</name>
</gene>
<dbReference type="InterPro" id="IPR002876">
    <property type="entry name" value="Transcrip_reg_TACO1-like"/>
</dbReference>
<evidence type="ECO:0000313" key="3">
    <source>
        <dbReference type="Proteomes" id="UP000037460"/>
    </source>
</evidence>
<dbReference type="Pfam" id="PF01709">
    <property type="entry name" value="Transcrip_reg"/>
    <property type="match status" value="1"/>
</dbReference>
<keyword evidence="3" id="KW-1185">Reference proteome</keyword>